<dbReference type="PIRSF" id="PIRSF028139">
    <property type="entry name" value="DOPA-diox_rel_Mll2280"/>
    <property type="match status" value="1"/>
</dbReference>
<reference evidence="1 2" key="1">
    <citation type="submission" date="2020-03" db="EMBL/GenBank/DDBJ databases">
        <title>Roseomonas stagni sp. nov., isolated from pond water in Japan.</title>
        <authorList>
            <person name="Furuhata K."/>
            <person name="Miyamoto H."/>
            <person name="Goto K."/>
        </authorList>
    </citation>
    <scope>NUCLEOTIDE SEQUENCE [LARGE SCALE GENOMIC DNA]</scope>
    <source>
        <strain evidence="1 2">PeD5</strain>
    </source>
</reference>
<proteinExistence type="predicted"/>
<comment type="caution">
    <text evidence="1">The sequence shown here is derived from an EMBL/GenBank/DDBJ whole genome shotgun (WGS) entry which is preliminary data.</text>
</comment>
<dbReference type="Gene3D" id="3.30.70.1240">
    <property type="entry name" value="DOPA-like domains"/>
    <property type="match status" value="1"/>
</dbReference>
<evidence type="ECO:0000313" key="1">
    <source>
        <dbReference type="EMBL" id="NGM23536.1"/>
    </source>
</evidence>
<keyword evidence="2" id="KW-1185">Reference proteome</keyword>
<dbReference type="Proteomes" id="UP000475385">
    <property type="component" value="Unassembled WGS sequence"/>
</dbReference>
<evidence type="ECO:0000313" key="2">
    <source>
        <dbReference type="Proteomes" id="UP000475385"/>
    </source>
</evidence>
<name>A0A6M1LST1_9PROT</name>
<dbReference type="SUPFAM" id="SSF143410">
    <property type="entry name" value="DOPA-like"/>
    <property type="match status" value="1"/>
</dbReference>
<protein>
    <submittedName>
        <fullName evidence="1">DOPA 4,5-dioxygenase family protein</fullName>
    </submittedName>
</protein>
<dbReference type="InterPro" id="IPR014980">
    <property type="entry name" value="DOPA_dioxygen"/>
</dbReference>
<accession>A0A6M1LST1</accession>
<dbReference type="EMBL" id="JAAIKB010000016">
    <property type="protein sequence ID" value="NGM23536.1"/>
    <property type="molecule type" value="Genomic_DNA"/>
</dbReference>
<dbReference type="Pfam" id="PF08883">
    <property type="entry name" value="DOPA_dioxygen"/>
    <property type="match status" value="1"/>
</dbReference>
<organism evidence="1 2">
    <name type="scientific">Falsiroseomonas algicola</name>
    <dbReference type="NCBI Taxonomy" id="2716930"/>
    <lineage>
        <taxon>Bacteria</taxon>
        <taxon>Pseudomonadati</taxon>
        <taxon>Pseudomonadota</taxon>
        <taxon>Alphaproteobacteria</taxon>
        <taxon>Acetobacterales</taxon>
        <taxon>Roseomonadaceae</taxon>
        <taxon>Falsiroseomonas</taxon>
    </lineage>
</organism>
<gene>
    <name evidence="1" type="ORF">G3576_26220</name>
</gene>
<sequence>MRPMSDAITGWHAHVYYDPAATRPVAAALRDGIAERFPAAVLGRWHDVPVGPHPTAMYQVAFEPALFPELVPFIALNRAGLTVLVHPETGRQRADHTAHALWMGAVLPLEVSVLPE</sequence>
<dbReference type="PANTHER" id="PTHR36423:SF2">
    <property type="entry name" value="AFR070WP"/>
    <property type="match status" value="1"/>
</dbReference>
<dbReference type="AlphaFoldDB" id="A0A6M1LST1"/>
<dbReference type="InterPro" id="IPR023389">
    <property type="entry name" value="DOPA-like_sf"/>
</dbReference>
<dbReference type="PANTHER" id="PTHR36423">
    <property type="entry name" value="AFR070WP"/>
    <property type="match status" value="1"/>
</dbReference>